<evidence type="ECO:0000313" key="2">
    <source>
        <dbReference type="Proteomes" id="UP001165653"/>
    </source>
</evidence>
<sequence>MSSIEEIGAAIERLSPEELSAFRRWFSAYDAARWDSGIEMDVVGGKLGPLAGEALDCYRSGTAREL</sequence>
<gene>
    <name evidence="1" type="ORF">OJ996_25005</name>
</gene>
<protein>
    <submittedName>
        <fullName evidence="1">Uncharacterized protein</fullName>
    </submittedName>
</protein>
<accession>A0ABT3GAK2</accession>
<evidence type="ECO:0000313" key="1">
    <source>
        <dbReference type="EMBL" id="MCW1916872.1"/>
    </source>
</evidence>
<organism evidence="1 2">
    <name type="scientific">Luteolibacter rhizosphaerae</name>
    <dbReference type="NCBI Taxonomy" id="2989719"/>
    <lineage>
        <taxon>Bacteria</taxon>
        <taxon>Pseudomonadati</taxon>
        <taxon>Verrucomicrobiota</taxon>
        <taxon>Verrucomicrobiia</taxon>
        <taxon>Verrucomicrobiales</taxon>
        <taxon>Verrucomicrobiaceae</taxon>
        <taxon>Luteolibacter</taxon>
    </lineage>
</organism>
<keyword evidence="2" id="KW-1185">Reference proteome</keyword>
<dbReference type="RefSeq" id="WP_264516491.1">
    <property type="nucleotide sequence ID" value="NZ_JAPDDR010000020.1"/>
</dbReference>
<proteinExistence type="predicted"/>
<dbReference type="Proteomes" id="UP001165653">
    <property type="component" value="Unassembled WGS sequence"/>
</dbReference>
<reference evidence="1" key="1">
    <citation type="submission" date="2022-10" db="EMBL/GenBank/DDBJ databases">
        <title>Luteolibacter sp. GHJ8, whole genome shotgun sequencing project.</title>
        <authorList>
            <person name="Zhao G."/>
            <person name="Shen L."/>
        </authorList>
    </citation>
    <scope>NUCLEOTIDE SEQUENCE</scope>
    <source>
        <strain evidence="1">GHJ8</strain>
    </source>
</reference>
<dbReference type="EMBL" id="JAPDDR010000020">
    <property type="protein sequence ID" value="MCW1916872.1"/>
    <property type="molecule type" value="Genomic_DNA"/>
</dbReference>
<name>A0ABT3GAK2_9BACT</name>
<comment type="caution">
    <text evidence="1">The sequence shown here is derived from an EMBL/GenBank/DDBJ whole genome shotgun (WGS) entry which is preliminary data.</text>
</comment>